<proteinExistence type="predicted"/>
<organism evidence="1 2">
    <name type="scientific">Pristionchus pacificus</name>
    <name type="common">Parasitic nematode worm</name>
    <dbReference type="NCBI Taxonomy" id="54126"/>
    <lineage>
        <taxon>Eukaryota</taxon>
        <taxon>Metazoa</taxon>
        <taxon>Ecdysozoa</taxon>
        <taxon>Nematoda</taxon>
        <taxon>Chromadorea</taxon>
        <taxon>Rhabditida</taxon>
        <taxon>Rhabditina</taxon>
        <taxon>Diplogasteromorpha</taxon>
        <taxon>Diplogasteroidea</taxon>
        <taxon>Neodiplogasteridae</taxon>
        <taxon>Pristionchus</taxon>
    </lineage>
</organism>
<accession>A0A2A6BS41</accession>
<dbReference type="EnsemblMetazoa" id="PPA37393.1">
    <property type="protein sequence ID" value="PPA37393.1"/>
    <property type="gene ID" value="WBGene00275762"/>
</dbReference>
<dbReference type="AlphaFoldDB" id="A0A2A6BS41"/>
<name>A0A2A6BS41_PRIPA</name>
<protein>
    <submittedName>
        <fullName evidence="1">Uncharacterized protein</fullName>
    </submittedName>
</protein>
<dbReference type="Proteomes" id="UP000005239">
    <property type="component" value="Unassembled WGS sequence"/>
</dbReference>
<evidence type="ECO:0000313" key="1">
    <source>
        <dbReference type="EnsemblMetazoa" id="PPA37393.1"/>
    </source>
</evidence>
<reference evidence="1" key="2">
    <citation type="submission" date="2022-06" db="UniProtKB">
        <authorList>
            <consortium name="EnsemblMetazoa"/>
        </authorList>
    </citation>
    <scope>IDENTIFICATION</scope>
    <source>
        <strain evidence="1">PS312</strain>
    </source>
</reference>
<sequence length="146" mass="15371">MSRILIALLLIASLAVAVSSAGVIGIPQTILAQLTNLASSITGQAFTVPANLSVCAQQKVQIMIASFNDLVEDIVEDLPNEITLANLPNWISQEMAEINNATAFIDPTCFLTVADQFAISTFMTFATGIITTLSFILASVIGLLVG</sequence>
<accession>A0A8R1UPT2</accession>
<reference evidence="2" key="1">
    <citation type="journal article" date="2008" name="Nat. Genet.">
        <title>The Pristionchus pacificus genome provides a unique perspective on nematode lifestyle and parasitism.</title>
        <authorList>
            <person name="Dieterich C."/>
            <person name="Clifton S.W."/>
            <person name="Schuster L.N."/>
            <person name="Chinwalla A."/>
            <person name="Delehaunty K."/>
            <person name="Dinkelacker I."/>
            <person name="Fulton L."/>
            <person name="Fulton R."/>
            <person name="Godfrey J."/>
            <person name="Minx P."/>
            <person name="Mitreva M."/>
            <person name="Roeseler W."/>
            <person name="Tian H."/>
            <person name="Witte H."/>
            <person name="Yang S.P."/>
            <person name="Wilson R.K."/>
            <person name="Sommer R.J."/>
        </authorList>
    </citation>
    <scope>NUCLEOTIDE SEQUENCE [LARGE SCALE GENOMIC DNA]</scope>
    <source>
        <strain evidence="2">PS312</strain>
    </source>
</reference>
<gene>
    <name evidence="1" type="primary">WBGene00275762</name>
</gene>
<keyword evidence="2" id="KW-1185">Reference proteome</keyword>
<evidence type="ECO:0000313" key="2">
    <source>
        <dbReference type="Proteomes" id="UP000005239"/>
    </source>
</evidence>